<dbReference type="RefSeq" id="WP_111599776.1">
    <property type="nucleotide sequence ID" value="NZ_QLLL01000009.1"/>
</dbReference>
<evidence type="ECO:0000313" key="3">
    <source>
        <dbReference type="EMBL" id="RAI99823.1"/>
    </source>
</evidence>
<name>A0A327Q7H9_9BACT</name>
<gene>
    <name evidence="3" type="ORF">LX64_04376</name>
</gene>
<comment type="similarity">
    <text evidence="1">Belongs to the 4-hydroxybenzoyl-CoA thioesterase family.</text>
</comment>
<dbReference type="Pfam" id="PF13279">
    <property type="entry name" value="4HBT_2"/>
    <property type="match status" value="1"/>
</dbReference>
<dbReference type="Gene3D" id="3.10.129.10">
    <property type="entry name" value="Hotdog Thioesterase"/>
    <property type="match status" value="1"/>
</dbReference>
<dbReference type="SUPFAM" id="SSF54637">
    <property type="entry name" value="Thioesterase/thiol ester dehydrase-isomerase"/>
    <property type="match status" value="1"/>
</dbReference>
<keyword evidence="4" id="KW-1185">Reference proteome</keyword>
<organism evidence="3 4">
    <name type="scientific">Chitinophaga skermanii</name>
    <dbReference type="NCBI Taxonomy" id="331697"/>
    <lineage>
        <taxon>Bacteria</taxon>
        <taxon>Pseudomonadati</taxon>
        <taxon>Bacteroidota</taxon>
        <taxon>Chitinophagia</taxon>
        <taxon>Chitinophagales</taxon>
        <taxon>Chitinophagaceae</taxon>
        <taxon>Chitinophaga</taxon>
    </lineage>
</organism>
<dbReference type="OrthoDB" id="333038at2"/>
<dbReference type="Proteomes" id="UP000249547">
    <property type="component" value="Unassembled WGS sequence"/>
</dbReference>
<dbReference type="InterPro" id="IPR050563">
    <property type="entry name" value="4-hydroxybenzoyl-CoA_TE"/>
</dbReference>
<sequence length="147" mass="16376">MARIKLSLPAQFNFNTHIPVRISDVNYGGHVGNDAILSMMHDARVQYLHHLGATELQAFGTGLIMADVAIIYKNESFQGDVLLFEVTADEFTPFGFDLYYRVSTVRQEKHLLIAEGKTGMVCYDYAAKKVAKVPAELQQKLQGVPSL</sequence>
<dbReference type="EMBL" id="QLLL01000009">
    <property type="protein sequence ID" value="RAI99823.1"/>
    <property type="molecule type" value="Genomic_DNA"/>
</dbReference>
<protein>
    <submittedName>
        <fullName evidence="3">Acyl-CoA thioesterase FadM</fullName>
    </submittedName>
</protein>
<reference evidence="3 4" key="1">
    <citation type="submission" date="2018-06" db="EMBL/GenBank/DDBJ databases">
        <title>Genomic Encyclopedia of Archaeal and Bacterial Type Strains, Phase II (KMG-II): from individual species to whole genera.</title>
        <authorList>
            <person name="Goeker M."/>
        </authorList>
    </citation>
    <scope>NUCLEOTIDE SEQUENCE [LARGE SCALE GENOMIC DNA]</scope>
    <source>
        <strain evidence="3 4">DSM 23857</strain>
    </source>
</reference>
<accession>A0A327Q7H9</accession>
<dbReference type="InterPro" id="IPR029069">
    <property type="entry name" value="HotDog_dom_sf"/>
</dbReference>
<proteinExistence type="inferred from homology"/>
<dbReference type="PANTHER" id="PTHR31793:SF27">
    <property type="entry name" value="NOVEL THIOESTERASE SUPERFAMILY DOMAIN AND SAPOSIN A-TYPE DOMAIN CONTAINING PROTEIN (0610012H03RIK)"/>
    <property type="match status" value="1"/>
</dbReference>
<dbReference type="CDD" id="cd00586">
    <property type="entry name" value="4HBT"/>
    <property type="match status" value="1"/>
</dbReference>
<dbReference type="AlphaFoldDB" id="A0A327Q7H9"/>
<dbReference type="PANTHER" id="PTHR31793">
    <property type="entry name" value="4-HYDROXYBENZOYL-COA THIOESTERASE FAMILY MEMBER"/>
    <property type="match status" value="1"/>
</dbReference>
<evidence type="ECO:0000256" key="2">
    <source>
        <dbReference type="ARBA" id="ARBA00022801"/>
    </source>
</evidence>
<dbReference type="GO" id="GO:0047617">
    <property type="term" value="F:fatty acyl-CoA hydrolase activity"/>
    <property type="evidence" value="ECO:0007669"/>
    <property type="project" value="TreeGrafter"/>
</dbReference>
<comment type="caution">
    <text evidence="3">The sequence shown here is derived from an EMBL/GenBank/DDBJ whole genome shotgun (WGS) entry which is preliminary data.</text>
</comment>
<evidence type="ECO:0000256" key="1">
    <source>
        <dbReference type="ARBA" id="ARBA00005953"/>
    </source>
</evidence>
<keyword evidence="2" id="KW-0378">Hydrolase</keyword>
<evidence type="ECO:0000313" key="4">
    <source>
        <dbReference type="Proteomes" id="UP000249547"/>
    </source>
</evidence>